<comment type="caution">
    <text evidence="2">The sequence shown here is derived from an EMBL/GenBank/DDBJ whole genome shotgun (WGS) entry which is preliminary data.</text>
</comment>
<accession>A0ABS6X9N1</accession>
<feature type="transmembrane region" description="Helical" evidence="1">
    <location>
        <begin position="57"/>
        <end position="78"/>
    </location>
</feature>
<feature type="transmembrane region" description="Helical" evidence="1">
    <location>
        <begin position="90"/>
        <end position="110"/>
    </location>
</feature>
<keyword evidence="3" id="KW-1185">Reference proteome</keyword>
<reference evidence="2 3" key="1">
    <citation type="submission" date="2021-07" db="EMBL/GenBank/DDBJ databases">
        <authorList>
            <person name="Kim M.K."/>
        </authorList>
    </citation>
    <scope>NUCLEOTIDE SEQUENCE [LARGE SCALE GENOMIC DNA]</scope>
    <source>
        <strain evidence="2 3">HLY7-15</strain>
    </source>
</reference>
<name>A0ABS6X9N1_9BACT</name>
<evidence type="ECO:0000313" key="3">
    <source>
        <dbReference type="Proteomes" id="UP000774935"/>
    </source>
</evidence>
<keyword evidence="1" id="KW-0812">Transmembrane</keyword>
<keyword evidence="1" id="KW-0472">Membrane</keyword>
<sequence length="134" mass="14707">MDFIINLLVTAAVILLLSYAMSSVHVKSFWTALWVAFLTAILTATIGWLLSGVLNLVTFFLLEAIVGLIVTALMLKLVDMMVSNFKIDGFLPAIIIAVAVAIALAIVGWLRGENDEEYAKLDAKPRIEQVYHQA</sequence>
<feature type="transmembrane region" description="Helical" evidence="1">
    <location>
        <begin position="32"/>
        <end position="50"/>
    </location>
</feature>
<dbReference type="Proteomes" id="UP000774935">
    <property type="component" value="Unassembled WGS sequence"/>
</dbReference>
<proteinExistence type="predicted"/>
<evidence type="ECO:0000313" key="2">
    <source>
        <dbReference type="EMBL" id="MBW3364710.1"/>
    </source>
</evidence>
<gene>
    <name evidence="2" type="ORF">KYK27_06635</name>
</gene>
<evidence type="ECO:0000256" key="1">
    <source>
        <dbReference type="SAM" id="Phobius"/>
    </source>
</evidence>
<keyword evidence="1" id="KW-1133">Transmembrane helix</keyword>
<dbReference type="RefSeq" id="WP_199109267.1">
    <property type="nucleotide sequence ID" value="NZ_JAHWXQ010000002.1"/>
</dbReference>
<organism evidence="2 3">
    <name type="scientific">Pontibacter populi</name>
    <dbReference type="NCBI Taxonomy" id="890055"/>
    <lineage>
        <taxon>Bacteria</taxon>
        <taxon>Pseudomonadati</taxon>
        <taxon>Bacteroidota</taxon>
        <taxon>Cytophagia</taxon>
        <taxon>Cytophagales</taxon>
        <taxon>Hymenobacteraceae</taxon>
        <taxon>Pontibacter</taxon>
    </lineage>
</organism>
<dbReference type="InterPro" id="IPR007165">
    <property type="entry name" value="Phage_holin_4_2"/>
</dbReference>
<protein>
    <submittedName>
        <fullName evidence="2">Phage holin family protein</fullName>
    </submittedName>
</protein>
<dbReference type="Pfam" id="PF04020">
    <property type="entry name" value="Phage_holin_4_2"/>
    <property type="match status" value="1"/>
</dbReference>
<dbReference type="EMBL" id="JAHWXQ010000002">
    <property type="protein sequence ID" value="MBW3364710.1"/>
    <property type="molecule type" value="Genomic_DNA"/>
</dbReference>